<dbReference type="PANTHER" id="PTHR43690">
    <property type="entry name" value="NARDILYSIN"/>
    <property type="match status" value="1"/>
</dbReference>
<dbReference type="Proteomes" id="UP001202281">
    <property type="component" value="Unassembled WGS sequence"/>
</dbReference>
<feature type="signal peptide" evidence="6">
    <location>
        <begin position="1"/>
        <end position="23"/>
    </location>
</feature>
<comment type="similarity">
    <text evidence="1">Belongs to the peptidase M16 family.</text>
</comment>
<dbReference type="EMBL" id="JALHLG010000003">
    <property type="protein sequence ID" value="MCJ2185792.1"/>
    <property type="molecule type" value="Genomic_DNA"/>
</dbReference>
<feature type="domain" description="Peptidase M16 C-terminal" evidence="8">
    <location>
        <begin position="213"/>
        <end position="387"/>
    </location>
</feature>
<keyword evidence="6" id="KW-0732">Signal</keyword>
<comment type="caution">
    <text evidence="9">The sequence shown here is derived from an EMBL/GenBank/DDBJ whole genome shotgun (WGS) entry which is preliminary data.</text>
</comment>
<keyword evidence="5" id="KW-0482">Metalloprotease</keyword>
<evidence type="ECO:0000259" key="8">
    <source>
        <dbReference type="Pfam" id="PF05193"/>
    </source>
</evidence>
<feature type="domain" description="Peptidase M16 C-terminal" evidence="8">
    <location>
        <begin position="649"/>
        <end position="826"/>
    </location>
</feature>
<evidence type="ECO:0000256" key="3">
    <source>
        <dbReference type="ARBA" id="ARBA00022801"/>
    </source>
</evidence>
<dbReference type="InterPro" id="IPR050626">
    <property type="entry name" value="Peptidase_M16"/>
</dbReference>
<name>A0ABT0BL65_9SPHN</name>
<evidence type="ECO:0000313" key="10">
    <source>
        <dbReference type="Proteomes" id="UP001202281"/>
    </source>
</evidence>
<keyword evidence="4" id="KW-0862">Zinc</keyword>
<reference evidence="9 10" key="1">
    <citation type="submission" date="2022-04" db="EMBL/GenBank/DDBJ databases">
        <title>Identification of a novel bacterium isolated from mangrove sediments.</title>
        <authorList>
            <person name="Pan X."/>
        </authorList>
    </citation>
    <scope>NUCLEOTIDE SEQUENCE [LARGE SCALE GENOMIC DNA]</scope>
    <source>
        <strain evidence="9 10">B2638</strain>
    </source>
</reference>
<evidence type="ECO:0000313" key="9">
    <source>
        <dbReference type="EMBL" id="MCJ2185792.1"/>
    </source>
</evidence>
<proteinExistence type="inferred from homology"/>
<feature type="domain" description="Peptidase M16 N-terminal" evidence="7">
    <location>
        <begin position="56"/>
        <end position="174"/>
    </location>
</feature>
<keyword evidence="3" id="KW-0378">Hydrolase</keyword>
<dbReference type="InterPro" id="IPR011765">
    <property type="entry name" value="Pept_M16_N"/>
</dbReference>
<dbReference type="Gene3D" id="3.30.830.10">
    <property type="entry name" value="Metalloenzyme, LuxS/M16 peptidase-like"/>
    <property type="match status" value="4"/>
</dbReference>
<accession>A0ABT0BL65</accession>
<sequence length="921" mass="99833">MIRKNALISGLLAATMLPLPTHAAAATAKPAAQSRVTDGTVKLDYGQFTLPNGLTVLVHTDHTVPSVFVGVWYRTGSKDEPKGRTGFAHLFEHLMFQPTANRKGEYFDLLTRAGATGMNGTTTMDWTNYFETVPSNALDLALWMESDRMGHLMGGITQAVLDEQRRVVKNEKRQHELQPGGRGHERYLENYFPAGHPYRHTTIGSMKDIDGASLADVRQWYADYYGASNAVLVLVGDVDLEEAKQKTAHYFSDVPAGKPVDHLDEWVPSFNTIKRDKTYDNVSAISVTRSWPLSNDDPYRNTLLQLAARTLTGSKQAWLNKRLVDGRQILSGIAANVSENSLASSFDLSYGLRPGVTPEQAGKAVDEALAAYFAQGPAKEDLDTVVASTDVTLVRSLESNAQIGNFLIGSYLGHGDPLYFLKQRDWIADATPAQVKAVAEKALSHPYFEAQVLPSPVGAAPAAATVDRSAPPQPGEASHEVYMPPISQTTLANGMKLVVAERHNLPVVDFSMVFETGSLAEGPYAQGAAKQAFNLLSLGSKKYDAAAISRETGRIGMTIGSSTSKSQSSFSWSAIDKHLDRSFAIASEILRNPVYPQSGIDPLLANVDTQFDSYERNPINAAGPVYNRAMWGEDHPNGRILTREEARAFSRDAIVRFHDHEIGPNDATLYMVGDITLERARALAEKYFGNWRKVSPVGLDSVPAPMPKPGRVILVDAPGAPQSSISAGEFVGPFDENRAPAEVLAGMVLGGAFDSRLNMNLREDKGWAYGFGSGIANAPKGPRLFTASGTVEADKTALSMAEIRKEIAGFATTSPATQPEIDANRDAMIKTIPLSLGNGGAVLSTMIGEAAYGQPFDRIEGKAARLEAVTLDDVRAAARADYRPDQLTWVVVGDLKVIEKDIRALGLGPVEVWDVYGNRVR</sequence>
<gene>
    <name evidence="9" type="ORF">MTR66_03070</name>
</gene>
<protein>
    <submittedName>
        <fullName evidence="9">Insulinase family protein</fullName>
    </submittedName>
</protein>
<evidence type="ECO:0000256" key="2">
    <source>
        <dbReference type="ARBA" id="ARBA00022670"/>
    </source>
</evidence>
<dbReference type="SUPFAM" id="SSF63411">
    <property type="entry name" value="LuxS/MPP-like metallohydrolase"/>
    <property type="match status" value="4"/>
</dbReference>
<evidence type="ECO:0000256" key="5">
    <source>
        <dbReference type="ARBA" id="ARBA00023049"/>
    </source>
</evidence>
<evidence type="ECO:0000256" key="6">
    <source>
        <dbReference type="SAM" id="SignalP"/>
    </source>
</evidence>
<dbReference type="InterPro" id="IPR007863">
    <property type="entry name" value="Peptidase_M16_C"/>
</dbReference>
<feature type="chain" id="PRO_5047017775" evidence="6">
    <location>
        <begin position="24"/>
        <end position="921"/>
    </location>
</feature>
<feature type="domain" description="Peptidase M16 N-terminal" evidence="7">
    <location>
        <begin position="500"/>
        <end position="622"/>
    </location>
</feature>
<dbReference type="InterPro" id="IPR011249">
    <property type="entry name" value="Metalloenz_LuxS/M16"/>
</dbReference>
<dbReference type="RefSeq" id="WP_243917784.1">
    <property type="nucleotide sequence ID" value="NZ_JALHLG010000003.1"/>
</dbReference>
<dbReference type="Pfam" id="PF05193">
    <property type="entry name" value="Peptidase_M16_C"/>
    <property type="match status" value="2"/>
</dbReference>
<organism evidence="9 10">
    <name type="scientific">Novosphingobium beihaiensis</name>
    <dbReference type="NCBI Taxonomy" id="2930389"/>
    <lineage>
        <taxon>Bacteria</taxon>
        <taxon>Pseudomonadati</taxon>
        <taxon>Pseudomonadota</taxon>
        <taxon>Alphaproteobacteria</taxon>
        <taxon>Sphingomonadales</taxon>
        <taxon>Sphingomonadaceae</taxon>
        <taxon>Novosphingobium</taxon>
    </lineage>
</organism>
<evidence type="ECO:0000256" key="4">
    <source>
        <dbReference type="ARBA" id="ARBA00022833"/>
    </source>
</evidence>
<keyword evidence="10" id="KW-1185">Reference proteome</keyword>
<dbReference type="PANTHER" id="PTHR43690:SF17">
    <property type="entry name" value="PROTEIN YHJJ"/>
    <property type="match status" value="1"/>
</dbReference>
<evidence type="ECO:0000256" key="1">
    <source>
        <dbReference type="ARBA" id="ARBA00007261"/>
    </source>
</evidence>
<dbReference type="Pfam" id="PF00675">
    <property type="entry name" value="Peptidase_M16"/>
    <property type="match status" value="2"/>
</dbReference>
<evidence type="ECO:0000259" key="7">
    <source>
        <dbReference type="Pfam" id="PF00675"/>
    </source>
</evidence>
<keyword evidence="2" id="KW-0645">Protease</keyword>